<evidence type="ECO:0000313" key="8">
    <source>
        <dbReference type="Proteomes" id="UP000189369"/>
    </source>
</evidence>
<dbReference type="Gene3D" id="1.10.357.10">
    <property type="entry name" value="Tetracycline Repressor, domain 2"/>
    <property type="match status" value="1"/>
</dbReference>
<organism evidence="7 8">
    <name type="scientific">Paenalcaligenes hominis</name>
    <dbReference type="NCBI Taxonomy" id="643674"/>
    <lineage>
        <taxon>Bacteria</taxon>
        <taxon>Pseudomonadati</taxon>
        <taxon>Pseudomonadota</taxon>
        <taxon>Betaproteobacteria</taxon>
        <taxon>Burkholderiales</taxon>
        <taxon>Alcaligenaceae</taxon>
        <taxon>Paenalcaligenes</taxon>
    </lineage>
</organism>
<evidence type="ECO:0000313" key="7">
    <source>
        <dbReference type="EMBL" id="AQS52032.1"/>
    </source>
</evidence>
<dbReference type="InterPro" id="IPR050109">
    <property type="entry name" value="HTH-type_TetR-like_transc_reg"/>
</dbReference>
<dbReference type="PANTHER" id="PTHR30055">
    <property type="entry name" value="HTH-TYPE TRANSCRIPTIONAL REGULATOR RUTR"/>
    <property type="match status" value="1"/>
</dbReference>
<feature type="DNA-binding region" description="H-T-H motif" evidence="4">
    <location>
        <begin position="43"/>
        <end position="62"/>
    </location>
</feature>
<accession>A0A1U9K202</accession>
<evidence type="ECO:0000256" key="2">
    <source>
        <dbReference type="ARBA" id="ARBA00023125"/>
    </source>
</evidence>
<dbReference type="EMBL" id="CP019697">
    <property type="protein sequence ID" value="AQS52032.1"/>
    <property type="molecule type" value="Genomic_DNA"/>
</dbReference>
<dbReference type="Pfam" id="PF00440">
    <property type="entry name" value="TetR_N"/>
    <property type="match status" value="1"/>
</dbReference>
<dbReference type="GO" id="GO:0000976">
    <property type="term" value="F:transcription cis-regulatory region binding"/>
    <property type="evidence" value="ECO:0007669"/>
    <property type="project" value="TreeGrafter"/>
</dbReference>
<dbReference type="AlphaFoldDB" id="A0A1U9K202"/>
<dbReference type="InterPro" id="IPR001647">
    <property type="entry name" value="HTH_TetR"/>
</dbReference>
<evidence type="ECO:0000256" key="1">
    <source>
        <dbReference type="ARBA" id="ARBA00023015"/>
    </source>
</evidence>
<keyword evidence="3" id="KW-0804">Transcription</keyword>
<dbReference type="PANTHER" id="PTHR30055:SF234">
    <property type="entry name" value="HTH-TYPE TRANSCRIPTIONAL REGULATOR BETI"/>
    <property type="match status" value="1"/>
</dbReference>
<keyword evidence="1" id="KW-0805">Transcription regulation</keyword>
<evidence type="ECO:0000259" key="6">
    <source>
        <dbReference type="PROSITE" id="PS50977"/>
    </source>
</evidence>
<sequence length="216" mass="24182">MTTMTKKTPAKRRTQSERSHETQRKIIQSALHLLQTVGYQKTNLQDIARGANVTLGAVQHQFGNRQTLMEEVVEAVMAPLATIGKGWSVDALQLPLSQRAHEFVQQAWKNVYGAPSYIAAWSMFFGSQNTALFEKINVHRSVHDPIYFAHFIEVFPEVAACHAQPEQFAYVIFSALRGIAMMRVFDIDEIATQTQLDVITHMIIQAGHPTTTGATT</sequence>
<protein>
    <submittedName>
        <fullName evidence="7">TetR family transcriptional regulator</fullName>
    </submittedName>
</protein>
<dbReference type="SUPFAM" id="SSF46689">
    <property type="entry name" value="Homeodomain-like"/>
    <property type="match status" value="1"/>
</dbReference>
<evidence type="ECO:0000256" key="3">
    <source>
        <dbReference type="ARBA" id="ARBA00023163"/>
    </source>
</evidence>
<dbReference type="PROSITE" id="PS50977">
    <property type="entry name" value="HTH_TETR_2"/>
    <property type="match status" value="1"/>
</dbReference>
<dbReference type="KEGG" id="phn:PAEH1_11645"/>
<proteinExistence type="predicted"/>
<reference evidence="7 8" key="1">
    <citation type="submission" date="2017-01" db="EMBL/GenBank/DDBJ databases">
        <title>Complete Genome Sequence of Paenalcaligenes hominis, Isolated from a paraplegic Patient with neurogenic bladder.</title>
        <authorList>
            <person name="Mukhopadhyay R."/>
            <person name="Joaquin J."/>
            <person name="Hogue R."/>
            <person name="Kilaru A."/>
            <person name="Jospin G."/>
            <person name="Mars K."/>
            <person name="Eisen J.A."/>
            <person name="Chaturvedi V."/>
        </authorList>
    </citation>
    <scope>NUCLEOTIDE SEQUENCE [LARGE SCALE GENOMIC DNA]</scope>
    <source>
        <strain evidence="7 8">15S00501</strain>
    </source>
</reference>
<keyword evidence="2 4" id="KW-0238">DNA-binding</keyword>
<feature type="region of interest" description="Disordered" evidence="5">
    <location>
        <begin position="1"/>
        <end position="21"/>
    </location>
</feature>
<evidence type="ECO:0000256" key="5">
    <source>
        <dbReference type="SAM" id="MobiDB-lite"/>
    </source>
</evidence>
<dbReference type="Proteomes" id="UP000189369">
    <property type="component" value="Chromosome"/>
</dbReference>
<evidence type="ECO:0000256" key="4">
    <source>
        <dbReference type="PROSITE-ProRule" id="PRU00335"/>
    </source>
</evidence>
<name>A0A1U9K202_9BURK</name>
<dbReference type="GO" id="GO:0003700">
    <property type="term" value="F:DNA-binding transcription factor activity"/>
    <property type="evidence" value="ECO:0007669"/>
    <property type="project" value="TreeGrafter"/>
</dbReference>
<gene>
    <name evidence="7" type="ORF">PAEH1_11645</name>
</gene>
<dbReference type="InterPro" id="IPR009057">
    <property type="entry name" value="Homeodomain-like_sf"/>
</dbReference>
<feature type="domain" description="HTH tetR-type" evidence="6">
    <location>
        <begin position="20"/>
        <end position="80"/>
    </location>
</feature>